<evidence type="ECO:0008006" key="3">
    <source>
        <dbReference type="Google" id="ProtNLM"/>
    </source>
</evidence>
<sequence length="101" mass="11478">MENNIKNVICSAIQSKKMIKFNYEDSARVAEPYCYGESKTGNEFLRAFQVKGKSKSGKPVGWKLFRASKIKSVAVTDKYFVIGHHYSKEPVIKNSHCCIKL</sequence>
<accession>A0A2A2H981</accession>
<name>A0A2A2H981_METBR</name>
<comment type="caution">
    <text evidence="1">The sequence shown here is derived from an EMBL/GenBank/DDBJ whole genome shotgun (WGS) entry which is preliminary data.</text>
</comment>
<dbReference type="RefSeq" id="WP_083240922.1">
    <property type="nucleotide sequence ID" value="NZ_LMVM01000001.1"/>
</dbReference>
<reference evidence="1 2" key="1">
    <citation type="journal article" date="2017" name="BMC Genomics">
        <title>Genomic analysis of methanogenic archaea reveals a shift towards energy conservation.</title>
        <authorList>
            <person name="Gilmore S.P."/>
            <person name="Henske J.K."/>
            <person name="Sexton J.A."/>
            <person name="Solomon K.V."/>
            <person name="Seppala S."/>
            <person name="Yoo J.I."/>
            <person name="Huyett L.M."/>
            <person name="Pressman A."/>
            <person name="Cogan J.Z."/>
            <person name="Kivenson V."/>
            <person name="Peng X."/>
            <person name="Tan Y."/>
            <person name="Valentine D.L."/>
            <person name="O'Malley M.A."/>
        </authorList>
    </citation>
    <scope>NUCLEOTIDE SEQUENCE [LARGE SCALE GENOMIC DNA]</scope>
    <source>
        <strain evidence="1 2">M.o.H.</strain>
    </source>
</reference>
<evidence type="ECO:0000313" key="1">
    <source>
        <dbReference type="EMBL" id="PAV05928.1"/>
    </source>
</evidence>
<protein>
    <recommendedName>
        <fullName evidence="3">WYL domain-containing protein</fullName>
    </recommendedName>
</protein>
<dbReference type="Proteomes" id="UP000217784">
    <property type="component" value="Unassembled WGS sequence"/>
</dbReference>
<evidence type="ECO:0000313" key="2">
    <source>
        <dbReference type="Proteomes" id="UP000217784"/>
    </source>
</evidence>
<proteinExistence type="predicted"/>
<dbReference type="AlphaFoldDB" id="A0A2A2H981"/>
<keyword evidence="2" id="KW-1185">Reference proteome</keyword>
<dbReference type="EMBL" id="LMVM01000001">
    <property type="protein sequence ID" value="PAV05928.1"/>
    <property type="molecule type" value="Genomic_DNA"/>
</dbReference>
<gene>
    <name evidence="1" type="ORF">ASJ80_13825</name>
</gene>
<dbReference type="PROSITE" id="PS52050">
    <property type="entry name" value="WYL"/>
    <property type="match status" value="1"/>
</dbReference>
<organism evidence="1 2">
    <name type="scientific">Methanobacterium bryantii</name>
    <dbReference type="NCBI Taxonomy" id="2161"/>
    <lineage>
        <taxon>Archaea</taxon>
        <taxon>Methanobacteriati</taxon>
        <taxon>Methanobacteriota</taxon>
        <taxon>Methanomada group</taxon>
        <taxon>Methanobacteria</taxon>
        <taxon>Methanobacteriales</taxon>
        <taxon>Methanobacteriaceae</taxon>
        <taxon>Methanobacterium</taxon>
    </lineage>
</organism>
<dbReference type="OrthoDB" id="145723at2157"/>